<dbReference type="InterPro" id="IPR019035">
    <property type="entry name" value="Mediator_Med12"/>
</dbReference>
<feature type="region of interest" description="Disordered" evidence="12">
    <location>
        <begin position="1"/>
        <end position="53"/>
    </location>
</feature>
<evidence type="ECO:0000256" key="5">
    <source>
        <dbReference type="ARBA" id="ARBA00022491"/>
    </source>
</evidence>
<reference evidence="14" key="1">
    <citation type="journal article" date="2014" name="Genome Announc.">
        <title>Draft genome sequence of Rhodosporidium toruloides CECT1137, an oleaginous yeast of biotechnological interest.</title>
        <authorList>
            <person name="Morin N."/>
            <person name="Calcas X."/>
            <person name="Devillers H."/>
            <person name="Durrens P."/>
            <person name="Sherman D.J."/>
            <person name="Nicaud J.-M."/>
            <person name="Neuveglise C."/>
        </authorList>
    </citation>
    <scope>NUCLEOTIDE SEQUENCE</scope>
    <source>
        <strain evidence="14">CECT1137</strain>
    </source>
</reference>
<dbReference type="InterPro" id="IPR057344">
    <property type="entry name" value="ARM_SRB8"/>
</dbReference>
<evidence type="ECO:0000256" key="3">
    <source>
        <dbReference type="ARBA" id="ARBA00011629"/>
    </source>
</evidence>
<evidence type="ECO:0000256" key="1">
    <source>
        <dbReference type="ARBA" id="ARBA00004123"/>
    </source>
</evidence>
<dbReference type="GO" id="GO:0006357">
    <property type="term" value="P:regulation of transcription by RNA polymerase II"/>
    <property type="evidence" value="ECO:0007669"/>
    <property type="project" value="InterPro"/>
</dbReference>
<feature type="compositionally biased region" description="Low complexity" evidence="12">
    <location>
        <begin position="19"/>
        <end position="44"/>
    </location>
</feature>
<dbReference type="OrthoDB" id="20828at2759"/>
<feature type="region of interest" description="Disordered" evidence="12">
    <location>
        <begin position="1209"/>
        <end position="1234"/>
    </location>
</feature>
<comment type="function">
    <text evidence="10">Component of the SRB8-11 complex. The SRB8-11 complex is a regulatory module of the Mediator complex which is itself involved in regulation of basal and activated RNA polymerase II-dependent transcription. The SRB8-11 complex may be involved in the transcriptional repression of a subset of genes regulated by Mediator. It may inhibit the association of the Mediator complex with RNA polymerase II to form the holoenzyme complex.</text>
</comment>
<dbReference type="EMBL" id="LK052941">
    <property type="protein sequence ID" value="CDR41846.1"/>
    <property type="molecule type" value="Genomic_DNA"/>
</dbReference>
<evidence type="ECO:0000256" key="7">
    <source>
        <dbReference type="ARBA" id="ARBA00023159"/>
    </source>
</evidence>
<evidence type="ECO:0000256" key="10">
    <source>
        <dbReference type="ARBA" id="ARBA00025661"/>
    </source>
</evidence>
<dbReference type="GO" id="GO:0016592">
    <property type="term" value="C:mediator complex"/>
    <property type="evidence" value="ECO:0007669"/>
    <property type="project" value="InterPro"/>
</dbReference>
<evidence type="ECO:0000256" key="9">
    <source>
        <dbReference type="ARBA" id="ARBA00023242"/>
    </source>
</evidence>
<protein>
    <recommendedName>
        <fullName evidence="4">Mediator of RNA polymerase II transcription subunit 12</fullName>
    </recommendedName>
    <alternativeName>
        <fullName evidence="11">Mediator complex subunit 12</fullName>
    </alternativeName>
</protein>
<evidence type="ECO:0000256" key="12">
    <source>
        <dbReference type="SAM" id="MobiDB-lite"/>
    </source>
</evidence>
<feature type="compositionally biased region" description="Low complexity" evidence="12">
    <location>
        <begin position="91"/>
        <end position="107"/>
    </location>
</feature>
<feature type="compositionally biased region" description="Basic residues" evidence="12">
    <location>
        <begin position="1"/>
        <end position="11"/>
    </location>
</feature>
<dbReference type="Pfam" id="PF09497">
    <property type="entry name" value="Med12"/>
    <property type="match status" value="1"/>
</dbReference>
<evidence type="ECO:0000256" key="8">
    <source>
        <dbReference type="ARBA" id="ARBA00023163"/>
    </source>
</evidence>
<keyword evidence="5" id="KW-0678">Repressor</keyword>
<comment type="similarity">
    <text evidence="2">Belongs to the Mediator complex subunit 12 family.</text>
</comment>
<sequence length="1868" mass="198610">MSRPPPQKRTHPPPPAPAPSSSSSSLPTSSSSTSAGPPAAPGTLQTTPSTSHTFHASPLDAILAQQGLERWRLMPPRWRAPWIEDRPADSGDAGTTATGQRAGRTTGLKAGTGLMAGRPGLLASSSSSSTDLDPSNLAHSLADDSAELAERAAVKLFPVFYPPRDGMDEDQMGEQVVKAGYAAKPSVQAETFSAHQHIYDKLKTSDILGNLSRLVAAVQAKADERLPSYGPSTFRLPSRITLTDSKREAWFSDLASPSVPLSKLSRSVPHGYKGEKGLDMLSKRKVEVGRAVWFVRAFGGVEIQSLSKTRPLQTAISLYTSEFTTVVSEFVRKQLHETILPPSSSSPLPTSTPVSSVPPLLATATARQRSSSFSKSAASGAVTPALVPAGVGAPNGLELLDEEKRKAWEDKFEYTLRLVSSLYHESLLDRPQFLRFLVSLLIPPTPTPPTPSGATSILGYLTFVLVLVEEYWTDLGENDPALGRFARGCLERLAELDHAPPSSLLDHVRSTLHALLRSAFLANPDSFVPLLPSPLVSPASSSSAAMVGERLRGILLEDVARGKSGEEDELDREARETIEADLEELSVRRGALRAALALPLQSAAKEEAEKEEDRASDQAVLNAIERLDEIEFPVRIAEVHKAIFVDTSVRPLASSSKPSSSTPSPPAPPLSLAHALPLFFTYSTATPSRPFQAPHRRYAVSRLIALEIDRLSSGKRRVTRSAPGEARVPSVEDAFVKWVDERFAASEEGGSQTLRGSVRSLLEELLRAGVVSYGAYLQRMIARGETERPLSSSSGDEAVESIHLWMLRTVAMEAATGGGGARRRVALGGQEGVERALRTEERIRLARTELDRLVFSPTSAPLSTTSSCDTLFDTVRALTGEGSQWVLTRDVVPEGLSSRLEPETGKLRIEREEMAVVVAVYEVAQDWSGLLQLFLVLLQLSPPPSVVLHIIDIVEGHLDVWSSLDVLADLGTAVLGAFDSLKAVEGPHRRRLLSFLQSLAAAGYLPAQAKETIDTEMRNLSLPSPASTLSASNPKTPPLPSPLPEIQTLLVDSSDVAIAQLASTLWFRYHSHPDWASATLESVLHILPQLDGVEPAIAVLQTVHDRICAGIGPAVVRWAASLSATAAATVLGGEGGSRVAGLFGRLVVEGVLSAPFVLDKVVLPVRRALLSQLTASTEAAAASIDPTVFRALQCSHAILSSVIALPQSRDGRDAMETDEADQTPPPTPATLASEQRLHSRRTALGTRAALPAVAQAISLLVIEQEVANVLAVEDLARPASDFLVQLGALPELQTLFTRDPKALRDGMLRSPALASIPKIETFRPKLLLGLLAMLKDGGASTPANLVSTEDWDVFLSGLTLWRLAVSKVEVEASLERLESDTAISAADKAAAMHTLSEHFLDRICGGTGQSFLGEQIVRCYDGGAASEELVSVAFDRLADALDALAQSAGSREDEEQSLRTLSTVAGLLDTLQQGGQLAARDSAIERLLTAIKACICLEQLGRTAKDGTVKEASAELVILFLVHLVSVALRCAKLPAPRTIAELFRDCLAPLVRLSATLSKGTNRDFQLSTLLLDACSHIIYALPDLSALVRVPTLLTLLNPSLTNPPLAIDFIPDATFSRLTHLFGPYAPSSLVPNPWELLDHTDPSSASTALVRKSSQPPLQLINAGPIDLAAFRAKIIETIPAVTALDAVSTISTGSSGTNATAASHFERGRQTNFDFETPCTTLSIAARDHRRTTAVTRMLASRIDAGSVAAAASAAAAAQAAAIAQAAGVNANTRKRPAPGSGESTGRQAPAPPVATASSAATSGRGAKRKSTTEVVVLDSDDEAEAPSKPKKAKANAGGTTGRTGGKTTASKVPASKTTKRKK</sequence>
<evidence type="ECO:0000256" key="4">
    <source>
        <dbReference type="ARBA" id="ARBA00019622"/>
    </source>
</evidence>
<organism evidence="14">
    <name type="scientific">Rhodotorula toruloides</name>
    <name type="common">Yeast</name>
    <name type="synonym">Rhodosporidium toruloides</name>
    <dbReference type="NCBI Taxonomy" id="5286"/>
    <lineage>
        <taxon>Eukaryota</taxon>
        <taxon>Fungi</taxon>
        <taxon>Dikarya</taxon>
        <taxon>Basidiomycota</taxon>
        <taxon>Pucciniomycotina</taxon>
        <taxon>Microbotryomycetes</taxon>
        <taxon>Sporidiobolales</taxon>
        <taxon>Sporidiobolaceae</taxon>
        <taxon>Rhodotorula</taxon>
    </lineage>
</organism>
<comment type="subunit">
    <text evidence="3">Component of the SRB8-11 complex, which itself associates with the Mediator complex.</text>
</comment>
<dbReference type="PANTHER" id="PTHR46567:SF1">
    <property type="entry name" value="MEDIATOR OF RNA POLYMERASE II TRANSCRIPTION SUBUNIT 12"/>
    <property type="match status" value="1"/>
</dbReference>
<evidence type="ECO:0000259" key="13">
    <source>
        <dbReference type="SMART" id="SM01281"/>
    </source>
</evidence>
<feature type="region of interest" description="Disordered" evidence="12">
    <location>
        <begin position="1774"/>
        <end position="1868"/>
    </location>
</feature>
<evidence type="ECO:0000313" key="14">
    <source>
        <dbReference type="EMBL" id="CDR41846.1"/>
    </source>
</evidence>
<feature type="domain" description="Mediator complex subunit Med12" evidence="13">
    <location>
        <begin position="233"/>
        <end position="296"/>
    </location>
</feature>
<evidence type="ECO:0000256" key="2">
    <source>
        <dbReference type="ARBA" id="ARBA00010289"/>
    </source>
</evidence>
<dbReference type="GO" id="GO:0003712">
    <property type="term" value="F:transcription coregulator activity"/>
    <property type="evidence" value="ECO:0007669"/>
    <property type="project" value="InterPro"/>
</dbReference>
<dbReference type="Pfam" id="PF25326">
    <property type="entry name" value="ARM_SRB8"/>
    <property type="match status" value="1"/>
</dbReference>
<keyword evidence="8" id="KW-0804">Transcription</keyword>
<comment type="subcellular location">
    <subcellularLocation>
        <location evidence="1">Nucleus</location>
    </subcellularLocation>
</comment>
<accession>A0A061AWA1</accession>
<dbReference type="PANTHER" id="PTHR46567">
    <property type="entry name" value="MEDIATOR OF RNA POLYMERASE II TRANSCRIPTION SUBUNIT 12"/>
    <property type="match status" value="1"/>
</dbReference>
<keyword evidence="7" id="KW-0010">Activator</keyword>
<gene>
    <name evidence="14" type="ORF">RHTO0S_06e07030g</name>
</gene>
<evidence type="ECO:0000256" key="6">
    <source>
        <dbReference type="ARBA" id="ARBA00023015"/>
    </source>
</evidence>
<feature type="region of interest" description="Disordered" evidence="12">
    <location>
        <begin position="82"/>
        <end position="135"/>
    </location>
</feature>
<evidence type="ECO:0000256" key="11">
    <source>
        <dbReference type="ARBA" id="ARBA00032010"/>
    </source>
</evidence>
<name>A0A061AWA1_RHOTO</name>
<dbReference type="SMART" id="SM01281">
    <property type="entry name" value="Med12"/>
    <property type="match status" value="1"/>
</dbReference>
<feature type="compositionally biased region" description="Low complexity" evidence="12">
    <location>
        <begin position="1799"/>
        <end position="1808"/>
    </location>
</feature>
<keyword evidence="9" id="KW-0539">Nucleus</keyword>
<proteinExistence type="inferred from homology"/>
<keyword evidence="6" id="KW-0805">Transcription regulation</keyword>